<dbReference type="InterPro" id="IPR004045">
    <property type="entry name" value="Glutathione_S-Trfase_N"/>
</dbReference>
<dbReference type="Pfam" id="PF13409">
    <property type="entry name" value="GST_N_2"/>
    <property type="match status" value="1"/>
</dbReference>
<dbReference type="PANTHER" id="PTHR44051:SF8">
    <property type="entry name" value="GLUTATHIONE S-TRANSFERASE GSTA"/>
    <property type="match status" value="1"/>
</dbReference>
<dbReference type="SFLD" id="SFLDG00358">
    <property type="entry name" value="Main_(cytGST)"/>
    <property type="match status" value="1"/>
</dbReference>
<feature type="domain" description="GST N-terminal" evidence="1">
    <location>
        <begin position="1"/>
        <end position="81"/>
    </location>
</feature>
<dbReference type="SUPFAM" id="SSF52833">
    <property type="entry name" value="Thioredoxin-like"/>
    <property type="match status" value="1"/>
</dbReference>
<dbReference type="Pfam" id="PF00043">
    <property type="entry name" value="GST_C"/>
    <property type="match status" value="1"/>
</dbReference>
<gene>
    <name evidence="3" type="ORF">OE749_16490</name>
</gene>
<dbReference type="InterPro" id="IPR004046">
    <property type="entry name" value="GST_C"/>
</dbReference>
<dbReference type="EMBL" id="JAOWKX010000010">
    <property type="protein sequence ID" value="MCV2886294.1"/>
    <property type="molecule type" value="Genomic_DNA"/>
</dbReference>
<comment type="caution">
    <text evidence="3">The sequence shown here is derived from an EMBL/GenBank/DDBJ whole genome shotgun (WGS) entry which is preliminary data.</text>
</comment>
<evidence type="ECO:0000259" key="1">
    <source>
        <dbReference type="PROSITE" id="PS50404"/>
    </source>
</evidence>
<dbReference type="InterPro" id="IPR010987">
    <property type="entry name" value="Glutathione-S-Trfase_C-like"/>
</dbReference>
<dbReference type="PROSITE" id="PS50404">
    <property type="entry name" value="GST_NTER"/>
    <property type="match status" value="1"/>
</dbReference>
<dbReference type="InterPro" id="IPR034345">
    <property type="entry name" value="Gtt2-like_N"/>
</dbReference>
<dbReference type="CDD" id="cd03051">
    <property type="entry name" value="GST_N_GTT2_like"/>
    <property type="match status" value="1"/>
</dbReference>
<proteinExistence type="predicted"/>
<accession>A0ABT3AC93</accession>
<dbReference type="Proteomes" id="UP001652504">
    <property type="component" value="Unassembled WGS sequence"/>
</dbReference>
<dbReference type="SFLD" id="SFLDS00019">
    <property type="entry name" value="Glutathione_Transferase_(cytos"/>
    <property type="match status" value="1"/>
</dbReference>
<name>A0ABT3AC93_9ALTE</name>
<dbReference type="RefSeq" id="WP_263713584.1">
    <property type="nucleotide sequence ID" value="NZ_JAOWKX010000010.1"/>
</dbReference>
<dbReference type="InterPro" id="IPR036282">
    <property type="entry name" value="Glutathione-S-Trfase_C_sf"/>
</dbReference>
<protein>
    <submittedName>
        <fullName evidence="3">Glutathione S-transferase family protein</fullName>
    </submittedName>
</protein>
<dbReference type="SUPFAM" id="SSF47616">
    <property type="entry name" value="GST C-terminal domain-like"/>
    <property type="match status" value="1"/>
</dbReference>
<keyword evidence="4" id="KW-1185">Reference proteome</keyword>
<dbReference type="Gene3D" id="1.20.1050.10">
    <property type="match status" value="1"/>
</dbReference>
<reference evidence="3 4" key="1">
    <citation type="submission" date="2022-10" db="EMBL/GenBank/DDBJ databases">
        <title>Aestuariibacter sp. AA17 isolated from Montipora capitata coral fragment.</title>
        <authorList>
            <person name="Emsley S.A."/>
            <person name="Pfannmuller K.M."/>
            <person name="Loughran R.M."/>
            <person name="Shlafstein M."/>
            <person name="Papke E."/>
            <person name="Saw J.H."/>
            <person name="Ushijima B."/>
            <person name="Videau P."/>
        </authorList>
    </citation>
    <scope>NUCLEOTIDE SEQUENCE [LARGE SCALE GENOMIC DNA]</scope>
    <source>
        <strain evidence="3 4">AA17</strain>
    </source>
</reference>
<dbReference type="PANTHER" id="PTHR44051">
    <property type="entry name" value="GLUTATHIONE S-TRANSFERASE-RELATED"/>
    <property type="match status" value="1"/>
</dbReference>
<dbReference type="PROSITE" id="PS50405">
    <property type="entry name" value="GST_CTER"/>
    <property type="match status" value="1"/>
</dbReference>
<evidence type="ECO:0000259" key="2">
    <source>
        <dbReference type="PROSITE" id="PS50405"/>
    </source>
</evidence>
<dbReference type="Gene3D" id="3.40.30.10">
    <property type="entry name" value="Glutaredoxin"/>
    <property type="match status" value="1"/>
</dbReference>
<evidence type="ECO:0000313" key="4">
    <source>
        <dbReference type="Proteomes" id="UP001652504"/>
    </source>
</evidence>
<sequence>MKIYDTHTAPTPRRVRIFLAEKNISVEYVQVDIQKGENRTAEMREKNPLGKVPVLELDDGICIAESDAICRYFEAIQPEPYLMGESPKEQGLVAMWQRQVEMGLFNQIGLCFQHTTGYFKDRMTPFPDFGEDCRTNAKKYLSLLEKRLDGRTYIMGENVTIVDITALCAIDFGRVVDVRLNEGMPNLQRWHATMSSRPSAKA</sequence>
<evidence type="ECO:0000313" key="3">
    <source>
        <dbReference type="EMBL" id="MCV2886294.1"/>
    </source>
</evidence>
<organism evidence="3 4">
    <name type="scientific">Fluctibacter corallii</name>
    <dbReference type="NCBI Taxonomy" id="2984329"/>
    <lineage>
        <taxon>Bacteria</taxon>
        <taxon>Pseudomonadati</taxon>
        <taxon>Pseudomonadota</taxon>
        <taxon>Gammaproteobacteria</taxon>
        <taxon>Alteromonadales</taxon>
        <taxon>Alteromonadaceae</taxon>
        <taxon>Fluctibacter</taxon>
    </lineage>
</organism>
<dbReference type="InterPro" id="IPR036249">
    <property type="entry name" value="Thioredoxin-like_sf"/>
</dbReference>
<feature type="domain" description="GST C-terminal" evidence="2">
    <location>
        <begin position="86"/>
        <end position="202"/>
    </location>
</feature>
<dbReference type="InterPro" id="IPR040079">
    <property type="entry name" value="Glutathione_S-Trfase"/>
</dbReference>